<gene>
    <name evidence="2" type="ORF">TM35_000081540</name>
</gene>
<evidence type="ECO:0000313" key="2">
    <source>
        <dbReference type="EMBL" id="ORC90356.1"/>
    </source>
</evidence>
<reference evidence="2 3" key="1">
    <citation type="submission" date="2017-03" db="EMBL/GenBank/DDBJ databases">
        <title>An alternative strategy for trypanosome survival in the mammalian bloodstream revealed through genome and transcriptome analysis of the ubiquitous bovine parasite Trypanosoma (Megatrypanum) theileri.</title>
        <authorList>
            <person name="Kelly S."/>
            <person name="Ivens A."/>
            <person name="Mott A."/>
            <person name="O'Neill E."/>
            <person name="Emms D."/>
            <person name="Macleod O."/>
            <person name="Voorheis P."/>
            <person name="Matthews J."/>
            <person name="Matthews K."/>
            <person name="Carrington M."/>
        </authorList>
    </citation>
    <scope>NUCLEOTIDE SEQUENCE [LARGE SCALE GENOMIC DNA]</scope>
    <source>
        <strain evidence="2">Edinburgh</strain>
    </source>
</reference>
<dbReference type="Pfam" id="PF13516">
    <property type="entry name" value="LRR_6"/>
    <property type="match status" value="11"/>
</dbReference>
<name>A0A1X0P080_9TRYP</name>
<dbReference type="OrthoDB" id="120976at2759"/>
<dbReference type="SMART" id="SM00368">
    <property type="entry name" value="LRR_RI"/>
    <property type="match status" value="16"/>
</dbReference>
<dbReference type="GeneID" id="39983799"/>
<dbReference type="Gene3D" id="3.80.10.10">
    <property type="entry name" value="Ribonuclease Inhibitor"/>
    <property type="match status" value="7"/>
</dbReference>
<dbReference type="InterPro" id="IPR052201">
    <property type="entry name" value="LRR-containing_regulator"/>
</dbReference>
<dbReference type="AlphaFoldDB" id="A0A1X0P080"/>
<dbReference type="RefSeq" id="XP_028884422.1">
    <property type="nucleotide sequence ID" value="XM_029024019.1"/>
</dbReference>
<dbReference type="SUPFAM" id="SSF52047">
    <property type="entry name" value="RNI-like"/>
    <property type="match status" value="3"/>
</dbReference>
<dbReference type="Proteomes" id="UP000192257">
    <property type="component" value="Unassembled WGS sequence"/>
</dbReference>
<dbReference type="InterPro" id="IPR032675">
    <property type="entry name" value="LRR_dom_sf"/>
</dbReference>
<keyword evidence="1" id="KW-0677">Repeat</keyword>
<proteinExistence type="predicted"/>
<evidence type="ECO:0008006" key="4">
    <source>
        <dbReference type="Google" id="ProtNLM"/>
    </source>
</evidence>
<accession>A0A1X0P080</accession>
<protein>
    <recommendedName>
        <fullName evidence="4">Paraflagellar rod component</fullName>
    </recommendedName>
</protein>
<dbReference type="PANTHER" id="PTHR24111:SF0">
    <property type="entry name" value="LEUCINE-RICH REPEAT-CONTAINING PROTEIN"/>
    <property type="match status" value="1"/>
</dbReference>
<comment type="caution">
    <text evidence="2">The sequence shown here is derived from an EMBL/GenBank/DDBJ whole genome shotgun (WGS) entry which is preliminary data.</text>
</comment>
<dbReference type="InterPro" id="IPR001611">
    <property type="entry name" value="Leu-rich_rpt"/>
</dbReference>
<evidence type="ECO:0000313" key="3">
    <source>
        <dbReference type="Proteomes" id="UP000192257"/>
    </source>
</evidence>
<dbReference type="VEuPathDB" id="TriTrypDB:TM35_000081540"/>
<organism evidence="2 3">
    <name type="scientific">Trypanosoma theileri</name>
    <dbReference type="NCBI Taxonomy" id="67003"/>
    <lineage>
        <taxon>Eukaryota</taxon>
        <taxon>Discoba</taxon>
        <taxon>Euglenozoa</taxon>
        <taxon>Kinetoplastea</taxon>
        <taxon>Metakinetoplastina</taxon>
        <taxon>Trypanosomatida</taxon>
        <taxon>Trypanosomatidae</taxon>
        <taxon>Trypanosoma</taxon>
    </lineage>
</organism>
<sequence length="1080" mass="119340">MQSFNDLLREVSKTGVTDVLWSSKKMGDSELETLIAAMEMSPIPVERIDLSGNEITSTGAFALARFLQKSPTVQEVQLQGNKIDNDGARAFIHVFTNSVHPKAFDIDDNLCSKSLVHNLVLLAQSDKYSKDIQRALLTGETDQLDLSGISHNKVDTRLIPFFVRHIDGLKTLILSGCSLGDAGTAAIGALLKESTVQHVDLSNNDVSDVGLSQFIESSGLVNHPTIKFLSFAQNIRIGNYAAQALVNSLFEKNDIITTFNLVETSVTSKVRAVIDHECALNKEPNPLKKAVVAIRTNNPSCISVNLQWEEGMKRAAYFIAPVLKDNSYLVELNLGNCSVGDKGVELLVEPLRHNSTIRILALPNNDITSTGAKNLFQCLQRHVSVEEVNVAGNLINDDAALSIINAIRSNSSLKNVNITNNYIGVDYLNEVEGLLLINQSPKEIRRLVVQIESNDPSLTEISLSGGTGEEYYNNTSVRLLCQALLLNRTVLSLDLSRNVVGDTGVVFISEMLMTNATLTHLNLSENSITGRGARRLCDALRTNTSLEELNLSNNALYDDGVEAFPDMLKFNDRILSINLEKTGVSPQMYTKIIEAADLNKEPKSLKDTVYRLQNGDEDMKKVDLRRENCSRPLDDQSIGTLCVHLKGRSFVHDLILKGNAIKTEGCKSLGNIIAREDCGISLLDLSSNPIDDEGLIELVKGLESDKCSLEVLILNETNVTSIGIEFLTKILKTNTSLKDVRTPIGVTADAFCTMNRELMINEQPQSLKPLLASIDANDDIPTVVLRDPKYPFTDSACQLLSASLLNNNHVTFIDLSQNSLTCESMPFLAEALSRCPWIRGVDLSNNRIDERGGRILLKFLQENDHIVSLVLEGNSISNNCMEEITQLLSLNAGSVRLKKILLLHRSGKLTSEMIDLNAQNEAYKLNDEDVQTLCEVLEQSSTIRAVDLGMNNITDIGCEMIADVLRVNHTIEALYLDYNPIGEVGGEALFNALKVNPQLHTLFLEGSNVPEEIWEDILSLLHVNETPLRERINMRGLHLEDVDDETQFKSTDYAVAQEEKLDKDALCLYEEPRKSILLDN</sequence>
<dbReference type="PANTHER" id="PTHR24111">
    <property type="entry name" value="LEUCINE-RICH REPEAT-CONTAINING PROTEIN 34"/>
    <property type="match status" value="1"/>
</dbReference>
<evidence type="ECO:0000256" key="1">
    <source>
        <dbReference type="ARBA" id="ARBA00022737"/>
    </source>
</evidence>
<dbReference type="EMBL" id="NBCO01000008">
    <property type="protein sequence ID" value="ORC90356.1"/>
    <property type="molecule type" value="Genomic_DNA"/>
</dbReference>
<keyword evidence="3" id="KW-1185">Reference proteome</keyword>